<dbReference type="InterPro" id="IPR001789">
    <property type="entry name" value="Sig_transdc_resp-reg_receiver"/>
</dbReference>
<comment type="caution">
    <text evidence="5">The sequence shown here is derived from an EMBL/GenBank/DDBJ whole genome shotgun (WGS) entry which is preliminary data.</text>
</comment>
<dbReference type="SUPFAM" id="SSF52172">
    <property type="entry name" value="CheY-like"/>
    <property type="match status" value="1"/>
</dbReference>
<evidence type="ECO:0000313" key="5">
    <source>
        <dbReference type="EMBL" id="MBM7616408.1"/>
    </source>
</evidence>
<evidence type="ECO:0000259" key="4">
    <source>
        <dbReference type="PROSITE" id="PS50110"/>
    </source>
</evidence>
<dbReference type="Gene3D" id="3.40.50.2300">
    <property type="match status" value="1"/>
</dbReference>
<comment type="caution">
    <text evidence="3">Lacks conserved residue(s) required for the propagation of feature annotation.</text>
</comment>
<keyword evidence="5" id="KW-0238">DNA-binding</keyword>
<dbReference type="PROSITE" id="PS50110">
    <property type="entry name" value="RESPONSE_REGULATORY"/>
    <property type="match status" value="1"/>
</dbReference>
<dbReference type="RefSeq" id="WP_279381074.1">
    <property type="nucleotide sequence ID" value="NZ_JAFBEE010000035.1"/>
</dbReference>
<protein>
    <recommendedName>
        <fullName evidence="1">Stage 0 sporulation protein A homolog</fullName>
    </recommendedName>
</protein>
<name>A0ABS2NTY9_9FIRM</name>
<evidence type="ECO:0000256" key="1">
    <source>
        <dbReference type="ARBA" id="ARBA00018672"/>
    </source>
</evidence>
<dbReference type="GO" id="GO:0003677">
    <property type="term" value="F:DNA binding"/>
    <property type="evidence" value="ECO:0007669"/>
    <property type="project" value="UniProtKB-KW"/>
</dbReference>
<organism evidence="5 6">
    <name type="scientific">Alkaliphilus hydrothermalis</name>
    <dbReference type="NCBI Taxonomy" id="1482730"/>
    <lineage>
        <taxon>Bacteria</taxon>
        <taxon>Bacillati</taxon>
        <taxon>Bacillota</taxon>
        <taxon>Clostridia</taxon>
        <taxon>Peptostreptococcales</taxon>
        <taxon>Natronincolaceae</taxon>
        <taxon>Alkaliphilus</taxon>
    </lineage>
</organism>
<sequence length="40" mass="4868">MKDKKILVVDDEPELLRMIEKIFKKEGFKKYIPQHPVVRQ</sequence>
<comment type="function">
    <text evidence="2">May play the central regulatory role in sporulation. It may be an element of the effector pathway responsible for the activation of sporulation genes in response to nutritional stress. Spo0A may act in concert with spo0H (a sigma factor) to control the expression of some genes that are critical to the sporulation process.</text>
</comment>
<evidence type="ECO:0000256" key="2">
    <source>
        <dbReference type="ARBA" id="ARBA00024867"/>
    </source>
</evidence>
<dbReference type="InterPro" id="IPR011006">
    <property type="entry name" value="CheY-like_superfamily"/>
</dbReference>
<evidence type="ECO:0000256" key="3">
    <source>
        <dbReference type="PROSITE-ProRule" id="PRU00169"/>
    </source>
</evidence>
<reference evidence="5 6" key="1">
    <citation type="submission" date="2021-01" db="EMBL/GenBank/DDBJ databases">
        <title>Genomic Encyclopedia of Type Strains, Phase IV (KMG-IV): sequencing the most valuable type-strain genomes for metagenomic binning, comparative biology and taxonomic classification.</title>
        <authorList>
            <person name="Goeker M."/>
        </authorList>
    </citation>
    <scope>NUCLEOTIDE SEQUENCE [LARGE SCALE GENOMIC DNA]</scope>
    <source>
        <strain evidence="5 6">DSM 25890</strain>
    </source>
</reference>
<dbReference type="EMBL" id="JAFBEE010000035">
    <property type="protein sequence ID" value="MBM7616408.1"/>
    <property type="molecule type" value="Genomic_DNA"/>
</dbReference>
<evidence type="ECO:0000313" key="6">
    <source>
        <dbReference type="Proteomes" id="UP001314796"/>
    </source>
</evidence>
<dbReference type="Proteomes" id="UP001314796">
    <property type="component" value="Unassembled WGS sequence"/>
</dbReference>
<accession>A0ABS2NTY9</accession>
<gene>
    <name evidence="5" type="ORF">JOC73_002991</name>
</gene>
<keyword evidence="6" id="KW-1185">Reference proteome</keyword>
<proteinExistence type="predicted"/>
<feature type="domain" description="Response regulatory" evidence="4">
    <location>
        <begin position="5"/>
        <end position="40"/>
    </location>
</feature>